<sequence length="352" mass="39976">MLPAFDNRGIHHETARVACAILANSRWDGYLTTTRGGDAISEGRDDVLRGDQYFFRVPDGSSSPAPDKPVLNQLTDDKYSIVPSFDHFCCPRTLPDSWNIGLIERTTADDIRNRDQTCRITGSMLPNETAHIIPQAQSGWWQRNSMFTYTTNPDLSSDTCCADNAILLRRDLHKMWDDHYFAIVPKKGKWVIHLLRNISSNELETQYHNLELQSLSGVARHFFFCRFALAIFSKSTFLNQNVSRKLVTLDSEGTAQERSVPAAEYRKLFPPVGRAKSRSQSPKKRQRSVQGNDADKDCADCTDCTLSDSENENERGRRRKRSFSVEFPPGGNLDEFVPRKKVKRMTPPRSPA</sequence>
<evidence type="ECO:0000313" key="3">
    <source>
        <dbReference type="EMBL" id="KKO97731.1"/>
    </source>
</evidence>
<protein>
    <recommendedName>
        <fullName evidence="2">HNH nuclease domain-containing protein</fullName>
    </recommendedName>
</protein>
<dbReference type="Proteomes" id="UP000034112">
    <property type="component" value="Unassembled WGS sequence"/>
</dbReference>
<dbReference type="Pfam" id="PF13391">
    <property type="entry name" value="HNH_2"/>
    <property type="match status" value="1"/>
</dbReference>
<evidence type="ECO:0000259" key="2">
    <source>
        <dbReference type="Pfam" id="PF13391"/>
    </source>
</evidence>
<name>A0A0F9ZB03_TRIHA</name>
<dbReference type="OMA" id="WDDHRFA"/>
<feature type="region of interest" description="Disordered" evidence="1">
    <location>
        <begin position="271"/>
        <end position="352"/>
    </location>
</feature>
<accession>A0A0F9ZB03</accession>
<evidence type="ECO:0000313" key="4">
    <source>
        <dbReference type="Proteomes" id="UP000034112"/>
    </source>
</evidence>
<feature type="domain" description="HNH nuclease" evidence="2">
    <location>
        <begin position="118"/>
        <end position="184"/>
    </location>
</feature>
<evidence type="ECO:0000256" key="1">
    <source>
        <dbReference type="SAM" id="MobiDB-lite"/>
    </source>
</evidence>
<dbReference type="InterPro" id="IPR003615">
    <property type="entry name" value="HNH_nuc"/>
</dbReference>
<reference evidence="4" key="1">
    <citation type="journal article" date="2015" name="Genome Announc.">
        <title>Draft whole-genome sequence of the biocontrol agent Trichoderma harzianum T6776.</title>
        <authorList>
            <person name="Baroncelli R."/>
            <person name="Piaggeschi G."/>
            <person name="Fiorini L."/>
            <person name="Bertolini E."/>
            <person name="Zapparata A."/>
            <person name="Pe M.E."/>
            <person name="Sarrocco S."/>
            <person name="Vannacci G."/>
        </authorList>
    </citation>
    <scope>NUCLEOTIDE SEQUENCE [LARGE SCALE GENOMIC DNA]</scope>
    <source>
        <strain evidence="4">T6776</strain>
    </source>
</reference>
<dbReference type="EMBL" id="JOKZ01000512">
    <property type="protein sequence ID" value="KKO97731.1"/>
    <property type="molecule type" value="Genomic_DNA"/>
</dbReference>
<dbReference type="OrthoDB" id="2142759at2759"/>
<comment type="caution">
    <text evidence="3">The sequence shown here is derived from an EMBL/GenBank/DDBJ whole genome shotgun (WGS) entry which is preliminary data.</text>
</comment>
<gene>
    <name evidence="3" type="ORF">THAR02_10158</name>
</gene>
<feature type="compositionally biased region" description="Basic residues" evidence="1">
    <location>
        <begin position="275"/>
        <end position="287"/>
    </location>
</feature>
<organism evidence="3 4">
    <name type="scientific">Trichoderma harzianum</name>
    <name type="common">Hypocrea lixii</name>
    <dbReference type="NCBI Taxonomy" id="5544"/>
    <lineage>
        <taxon>Eukaryota</taxon>
        <taxon>Fungi</taxon>
        <taxon>Dikarya</taxon>
        <taxon>Ascomycota</taxon>
        <taxon>Pezizomycotina</taxon>
        <taxon>Sordariomycetes</taxon>
        <taxon>Hypocreomycetidae</taxon>
        <taxon>Hypocreales</taxon>
        <taxon>Hypocreaceae</taxon>
        <taxon>Trichoderma</taxon>
    </lineage>
</organism>
<proteinExistence type="predicted"/>
<dbReference type="AlphaFoldDB" id="A0A0F9ZB03"/>